<reference evidence="2" key="5">
    <citation type="journal article" date="2021" name="G3 (Bethesda)">
        <title>Aegilops tauschii genome assembly Aet v5.0 features greater sequence contiguity and improved annotation.</title>
        <authorList>
            <person name="Wang L."/>
            <person name="Zhu T."/>
            <person name="Rodriguez J.C."/>
            <person name="Deal K.R."/>
            <person name="Dubcovsky J."/>
            <person name="McGuire P.E."/>
            <person name="Lux T."/>
            <person name="Spannagl M."/>
            <person name="Mayer K.F.X."/>
            <person name="Baldrich P."/>
            <person name="Meyers B.C."/>
            <person name="Huo N."/>
            <person name="Gu Y.Q."/>
            <person name="Zhou H."/>
            <person name="Devos K.M."/>
            <person name="Bennetzen J.L."/>
            <person name="Unver T."/>
            <person name="Budak H."/>
            <person name="Gulick P.J."/>
            <person name="Galiba G."/>
            <person name="Kalapos B."/>
            <person name="Nelson D.R."/>
            <person name="Li P."/>
            <person name="You F.M."/>
            <person name="Luo M.C."/>
            <person name="Dvorak J."/>
        </authorList>
    </citation>
    <scope>NUCLEOTIDE SEQUENCE [LARGE SCALE GENOMIC DNA]</scope>
    <source>
        <strain evidence="2">cv. AL8/78</strain>
    </source>
</reference>
<organism evidence="2 3">
    <name type="scientific">Aegilops tauschii subsp. strangulata</name>
    <name type="common">Goatgrass</name>
    <dbReference type="NCBI Taxonomy" id="200361"/>
    <lineage>
        <taxon>Eukaryota</taxon>
        <taxon>Viridiplantae</taxon>
        <taxon>Streptophyta</taxon>
        <taxon>Embryophyta</taxon>
        <taxon>Tracheophyta</taxon>
        <taxon>Spermatophyta</taxon>
        <taxon>Magnoliopsida</taxon>
        <taxon>Liliopsida</taxon>
        <taxon>Poales</taxon>
        <taxon>Poaceae</taxon>
        <taxon>BOP clade</taxon>
        <taxon>Pooideae</taxon>
        <taxon>Triticodae</taxon>
        <taxon>Triticeae</taxon>
        <taxon>Triticinae</taxon>
        <taxon>Aegilops</taxon>
    </lineage>
</organism>
<name>A0A452ZAH7_AEGTS</name>
<sequence>QRHPKRTTNRVALEARRPLRTTTTAAMRTKRRKKNSRVKDKLIVPGSVLGKW</sequence>
<reference evidence="2" key="3">
    <citation type="journal article" date="2017" name="Nature">
        <title>Genome sequence of the progenitor of the wheat D genome Aegilops tauschii.</title>
        <authorList>
            <person name="Luo M.C."/>
            <person name="Gu Y.Q."/>
            <person name="Puiu D."/>
            <person name="Wang H."/>
            <person name="Twardziok S.O."/>
            <person name="Deal K.R."/>
            <person name="Huo N."/>
            <person name="Zhu T."/>
            <person name="Wang L."/>
            <person name="Wang Y."/>
            <person name="McGuire P.E."/>
            <person name="Liu S."/>
            <person name="Long H."/>
            <person name="Ramasamy R.K."/>
            <person name="Rodriguez J.C."/>
            <person name="Van S.L."/>
            <person name="Yuan L."/>
            <person name="Wang Z."/>
            <person name="Xia Z."/>
            <person name="Xiao L."/>
            <person name="Anderson O.D."/>
            <person name="Ouyang S."/>
            <person name="Liang Y."/>
            <person name="Zimin A.V."/>
            <person name="Pertea G."/>
            <person name="Qi P."/>
            <person name="Bennetzen J.L."/>
            <person name="Dai X."/>
            <person name="Dawson M.W."/>
            <person name="Muller H.G."/>
            <person name="Kugler K."/>
            <person name="Rivarola-Duarte L."/>
            <person name="Spannagl M."/>
            <person name="Mayer K.F.X."/>
            <person name="Lu F.H."/>
            <person name="Bevan M.W."/>
            <person name="Leroy P."/>
            <person name="Li P."/>
            <person name="You F.M."/>
            <person name="Sun Q."/>
            <person name="Liu Z."/>
            <person name="Lyons E."/>
            <person name="Wicker T."/>
            <person name="Salzberg S.L."/>
            <person name="Devos K.M."/>
            <person name="Dvorak J."/>
        </authorList>
    </citation>
    <scope>NUCLEOTIDE SEQUENCE [LARGE SCALE GENOMIC DNA]</scope>
    <source>
        <strain evidence="2">cv. AL8/78</strain>
    </source>
</reference>
<evidence type="ECO:0000313" key="3">
    <source>
        <dbReference type="Proteomes" id="UP000015105"/>
    </source>
</evidence>
<dbReference type="AlphaFoldDB" id="A0A452ZAH7"/>
<dbReference type="Proteomes" id="UP000015105">
    <property type="component" value="Chromosome 1D"/>
</dbReference>
<dbReference type="Gramene" id="AET1Gv20688000.1">
    <property type="protein sequence ID" value="AET1Gv20688000.1"/>
    <property type="gene ID" value="AET1Gv20688000"/>
</dbReference>
<feature type="region of interest" description="Disordered" evidence="1">
    <location>
        <begin position="24"/>
        <end position="52"/>
    </location>
</feature>
<protein>
    <submittedName>
        <fullName evidence="2">Uncharacterized protein</fullName>
    </submittedName>
</protein>
<keyword evidence="3" id="KW-1185">Reference proteome</keyword>
<proteinExistence type="predicted"/>
<reference evidence="3" key="2">
    <citation type="journal article" date="2017" name="Nat. Plants">
        <title>The Aegilops tauschii genome reveals multiple impacts of transposons.</title>
        <authorList>
            <person name="Zhao G."/>
            <person name="Zou C."/>
            <person name="Li K."/>
            <person name="Wang K."/>
            <person name="Li T."/>
            <person name="Gao L."/>
            <person name="Zhang X."/>
            <person name="Wang H."/>
            <person name="Yang Z."/>
            <person name="Liu X."/>
            <person name="Jiang W."/>
            <person name="Mao L."/>
            <person name="Kong X."/>
            <person name="Jiao Y."/>
            <person name="Jia J."/>
        </authorList>
    </citation>
    <scope>NUCLEOTIDE SEQUENCE [LARGE SCALE GENOMIC DNA]</scope>
    <source>
        <strain evidence="3">cv. AL8/78</strain>
    </source>
</reference>
<evidence type="ECO:0000256" key="1">
    <source>
        <dbReference type="SAM" id="MobiDB-lite"/>
    </source>
</evidence>
<reference evidence="2" key="4">
    <citation type="submission" date="2019-03" db="UniProtKB">
        <authorList>
            <consortium name="EnsemblPlants"/>
        </authorList>
    </citation>
    <scope>IDENTIFICATION</scope>
</reference>
<dbReference type="EnsemblPlants" id="AET1Gv20688000.1">
    <property type="protein sequence ID" value="AET1Gv20688000.1"/>
    <property type="gene ID" value="AET1Gv20688000"/>
</dbReference>
<accession>A0A452ZAH7</accession>
<evidence type="ECO:0000313" key="2">
    <source>
        <dbReference type="EnsemblPlants" id="AET1Gv20688000.1"/>
    </source>
</evidence>
<reference evidence="3" key="1">
    <citation type="journal article" date="2014" name="Science">
        <title>Ancient hybridizations among the ancestral genomes of bread wheat.</title>
        <authorList>
            <consortium name="International Wheat Genome Sequencing Consortium,"/>
            <person name="Marcussen T."/>
            <person name="Sandve S.R."/>
            <person name="Heier L."/>
            <person name="Spannagl M."/>
            <person name="Pfeifer M."/>
            <person name="Jakobsen K.S."/>
            <person name="Wulff B.B."/>
            <person name="Steuernagel B."/>
            <person name="Mayer K.F."/>
            <person name="Olsen O.A."/>
        </authorList>
    </citation>
    <scope>NUCLEOTIDE SEQUENCE [LARGE SCALE GENOMIC DNA]</scope>
    <source>
        <strain evidence="3">cv. AL8/78</strain>
    </source>
</reference>